<comment type="caution">
    <text evidence="1">The sequence shown here is derived from an EMBL/GenBank/DDBJ whole genome shotgun (WGS) entry which is preliminary data.</text>
</comment>
<gene>
    <name evidence="1" type="ORF">McpAg1_11500</name>
</gene>
<dbReference type="EMBL" id="JAWDKA010000005">
    <property type="protein sequence ID" value="MDV0441936.1"/>
    <property type="molecule type" value="Genomic_DNA"/>
</dbReference>
<organism evidence="1 2">
    <name type="scientific">Methanorbis furvi</name>
    <dbReference type="NCBI Taxonomy" id="3028299"/>
    <lineage>
        <taxon>Archaea</taxon>
        <taxon>Methanobacteriati</taxon>
        <taxon>Methanobacteriota</taxon>
        <taxon>Stenosarchaea group</taxon>
        <taxon>Methanomicrobia</taxon>
        <taxon>Methanomicrobiales</taxon>
        <taxon>Methanocorpusculaceae</taxon>
        <taxon>Methanorbis</taxon>
    </lineage>
</organism>
<proteinExistence type="predicted"/>
<evidence type="ECO:0000313" key="1">
    <source>
        <dbReference type="EMBL" id="MDV0441936.1"/>
    </source>
</evidence>
<dbReference type="AlphaFoldDB" id="A0AAE4SA48"/>
<dbReference type="Proteomes" id="UP001273136">
    <property type="component" value="Unassembled WGS sequence"/>
</dbReference>
<keyword evidence="2" id="KW-1185">Reference proteome</keyword>
<protein>
    <submittedName>
        <fullName evidence="1">Uncharacterized protein</fullName>
    </submittedName>
</protein>
<sequence length="56" mass="6591">MIADGIFLLDYCWCFGVKKELGEISLWFFLGDDYPFSMFVDGFDLGYRIVNKLHPF</sequence>
<accession>A0AAE4SA48</accession>
<name>A0AAE4SA48_9EURY</name>
<evidence type="ECO:0000313" key="2">
    <source>
        <dbReference type="Proteomes" id="UP001273136"/>
    </source>
</evidence>
<reference evidence="1" key="1">
    <citation type="submission" date="2023-06" db="EMBL/GenBank/DDBJ databases">
        <title>Genome sequence of Methancorpusculaceae sp. Ag1.</title>
        <authorList>
            <person name="Protasov E."/>
            <person name="Platt K."/>
            <person name="Poehlein A."/>
            <person name="Daniel R."/>
            <person name="Brune A."/>
        </authorList>
    </citation>
    <scope>NUCLEOTIDE SEQUENCE</scope>
    <source>
        <strain evidence="1">Ag1</strain>
    </source>
</reference>